<protein>
    <recommendedName>
        <fullName evidence="3">DUF4168 domain-containing protein</fullName>
    </recommendedName>
</protein>
<evidence type="ECO:0000313" key="2">
    <source>
        <dbReference type="Proteomes" id="UP000215215"/>
    </source>
</evidence>
<proteinExistence type="predicted"/>
<dbReference type="AlphaFoldDB" id="A0A235BZB8"/>
<accession>A0A235BZB8</accession>
<comment type="caution">
    <text evidence="1">The sequence shown here is derived from an EMBL/GenBank/DDBJ whole genome shotgun (WGS) entry which is preliminary data.</text>
</comment>
<name>A0A235BZB8_UNCW3</name>
<dbReference type="Proteomes" id="UP000215215">
    <property type="component" value="Unassembled WGS sequence"/>
</dbReference>
<gene>
    <name evidence="1" type="ORF">CH333_02230</name>
</gene>
<evidence type="ECO:0000313" key="1">
    <source>
        <dbReference type="EMBL" id="OYD16885.1"/>
    </source>
</evidence>
<reference evidence="1 2" key="1">
    <citation type="submission" date="2017-07" db="EMBL/GenBank/DDBJ databases">
        <title>Recovery of genomes from metagenomes via a dereplication, aggregation, and scoring strategy.</title>
        <authorList>
            <person name="Sieber C.M."/>
            <person name="Probst A.J."/>
            <person name="Sharrar A."/>
            <person name="Thomas B.C."/>
            <person name="Hess M."/>
            <person name="Tringe S.G."/>
            <person name="Banfield J.F."/>
        </authorList>
    </citation>
    <scope>NUCLEOTIDE SEQUENCE [LARGE SCALE GENOMIC DNA]</scope>
    <source>
        <strain evidence="1">JGI_Cruoil_03_44_89</strain>
    </source>
</reference>
<sequence>MKRWAYLISVLLLMGCEVTEAPRPVRKSEFTPPKDNRITEEMARSYVNASKYLLEAIASHEKSIEDFTNEYELSRDLSELADSAYKETHRDVVKAWDGLVKDWEKSERDAYKRAKITEEEFNWIGGALTDSLNEDMQKKIAGELEAIQQK</sequence>
<organism evidence="1 2">
    <name type="scientific">candidate division WOR-3 bacterium JGI_Cruoil_03_44_89</name>
    <dbReference type="NCBI Taxonomy" id="1973748"/>
    <lineage>
        <taxon>Bacteria</taxon>
        <taxon>Bacteria division WOR-3</taxon>
    </lineage>
</organism>
<dbReference type="PROSITE" id="PS51257">
    <property type="entry name" value="PROKAR_LIPOPROTEIN"/>
    <property type="match status" value="1"/>
</dbReference>
<dbReference type="EMBL" id="NOZQ01000045">
    <property type="protein sequence ID" value="OYD16885.1"/>
    <property type="molecule type" value="Genomic_DNA"/>
</dbReference>
<evidence type="ECO:0008006" key="3">
    <source>
        <dbReference type="Google" id="ProtNLM"/>
    </source>
</evidence>